<sequence length="296" mass="33164">MNREEKLAEFSSLVRKLTPNLGITETVIPSLLLFRETQGHGREPAIYDAGIGICASGRKNLYLDNQCYEQSAGQFLAMFLPMAIECEVLEASEEEPLMGIGVFLDRHRLANLLLRMEQHRVPSDKPVSGKQTFNASGIISDAINDELLDTSIRIVKALQNPVEAALFGDQLIDELYFRILSYQSDGALNKLLQQQGQLQQISKAVEQVHRHLEKNFSVEELASIVNMSSSGFHKKFKEVMHLSPLQYAKQVKLGKAQNYLMEGDSVSEAGFKVGYNSPAQFSREYKRHFGEVPSAI</sequence>
<dbReference type="Gene3D" id="1.10.10.60">
    <property type="entry name" value="Homeodomain-like"/>
    <property type="match status" value="1"/>
</dbReference>
<evidence type="ECO:0000256" key="1">
    <source>
        <dbReference type="ARBA" id="ARBA00023015"/>
    </source>
</evidence>
<dbReference type="InterPro" id="IPR009594">
    <property type="entry name" value="Tscrpt_reg_HTH_AraC_N"/>
</dbReference>
<protein>
    <submittedName>
        <fullName evidence="4">AraC family transcriptional regulator N-terminal domain-containing protein</fullName>
    </submittedName>
</protein>
<dbReference type="EMBL" id="JBHUHT010000016">
    <property type="protein sequence ID" value="MFD2097209.1"/>
    <property type="molecule type" value="Genomic_DNA"/>
</dbReference>
<organism evidence="4 5">
    <name type="scientific">Corallincola platygyrae</name>
    <dbReference type="NCBI Taxonomy" id="1193278"/>
    <lineage>
        <taxon>Bacteria</taxon>
        <taxon>Pseudomonadati</taxon>
        <taxon>Pseudomonadota</taxon>
        <taxon>Gammaproteobacteria</taxon>
        <taxon>Alteromonadales</taxon>
        <taxon>Psychromonadaceae</taxon>
        <taxon>Corallincola</taxon>
    </lineage>
</organism>
<feature type="domain" description="HTH araC/xylS-type" evidence="3">
    <location>
        <begin position="202"/>
        <end position="296"/>
    </location>
</feature>
<keyword evidence="5" id="KW-1185">Reference proteome</keyword>
<evidence type="ECO:0000313" key="4">
    <source>
        <dbReference type="EMBL" id="MFD2097209.1"/>
    </source>
</evidence>
<dbReference type="Proteomes" id="UP001597380">
    <property type="component" value="Unassembled WGS sequence"/>
</dbReference>
<comment type="caution">
    <text evidence="4">The sequence shown here is derived from an EMBL/GenBank/DDBJ whole genome shotgun (WGS) entry which is preliminary data.</text>
</comment>
<accession>A0ABW4XPX8</accession>
<dbReference type="PANTHER" id="PTHR43436:SF1">
    <property type="entry name" value="TRANSCRIPTIONAL REGULATORY PROTEIN"/>
    <property type="match status" value="1"/>
</dbReference>
<evidence type="ECO:0000313" key="5">
    <source>
        <dbReference type="Proteomes" id="UP001597380"/>
    </source>
</evidence>
<reference evidence="5" key="1">
    <citation type="journal article" date="2019" name="Int. J. Syst. Evol. Microbiol.">
        <title>The Global Catalogue of Microorganisms (GCM) 10K type strain sequencing project: providing services to taxonomists for standard genome sequencing and annotation.</title>
        <authorList>
            <consortium name="The Broad Institute Genomics Platform"/>
            <consortium name="The Broad Institute Genome Sequencing Center for Infectious Disease"/>
            <person name="Wu L."/>
            <person name="Ma J."/>
        </authorList>
    </citation>
    <scope>NUCLEOTIDE SEQUENCE [LARGE SCALE GENOMIC DNA]</scope>
    <source>
        <strain evidence="5">CGMCC 1.10992</strain>
    </source>
</reference>
<dbReference type="RefSeq" id="WP_345339867.1">
    <property type="nucleotide sequence ID" value="NZ_BAABLI010000012.1"/>
</dbReference>
<evidence type="ECO:0000256" key="2">
    <source>
        <dbReference type="ARBA" id="ARBA00023163"/>
    </source>
</evidence>
<dbReference type="Pfam" id="PF12833">
    <property type="entry name" value="HTH_18"/>
    <property type="match status" value="1"/>
</dbReference>
<proteinExistence type="predicted"/>
<evidence type="ECO:0000259" key="3">
    <source>
        <dbReference type="PROSITE" id="PS01124"/>
    </source>
</evidence>
<dbReference type="InterPro" id="IPR018060">
    <property type="entry name" value="HTH_AraC"/>
</dbReference>
<dbReference type="SUPFAM" id="SSF46689">
    <property type="entry name" value="Homeodomain-like"/>
    <property type="match status" value="2"/>
</dbReference>
<keyword evidence="2" id="KW-0804">Transcription</keyword>
<dbReference type="Pfam" id="PF06719">
    <property type="entry name" value="AraC_N"/>
    <property type="match status" value="1"/>
</dbReference>
<keyword evidence="1" id="KW-0805">Transcription regulation</keyword>
<dbReference type="InterPro" id="IPR009057">
    <property type="entry name" value="Homeodomain-like_sf"/>
</dbReference>
<gene>
    <name evidence="4" type="ORF">ACFSJ3_14530</name>
</gene>
<name>A0ABW4XPX8_9GAMM</name>
<dbReference type="SMART" id="SM00342">
    <property type="entry name" value="HTH_ARAC"/>
    <property type="match status" value="1"/>
</dbReference>
<dbReference type="PROSITE" id="PS01124">
    <property type="entry name" value="HTH_ARAC_FAMILY_2"/>
    <property type="match status" value="1"/>
</dbReference>
<dbReference type="PANTHER" id="PTHR43436">
    <property type="entry name" value="ARAC-FAMILY TRANSCRIPTIONAL REGULATOR"/>
    <property type="match status" value="1"/>
</dbReference>